<accession>A0AAW2YXB4</accession>
<dbReference type="PANTHER" id="PTHR23091:SF4">
    <property type="entry name" value="N-TERMINAL AMINO-ACID N(ALPHA)-ACETYLTRANSFERASE NATA"/>
    <property type="match status" value="1"/>
</dbReference>
<dbReference type="InterPro" id="IPR000182">
    <property type="entry name" value="GNAT_dom"/>
</dbReference>
<evidence type="ECO:0000256" key="1">
    <source>
        <dbReference type="ARBA" id="ARBA00022679"/>
    </source>
</evidence>
<feature type="compositionally biased region" description="Basic and acidic residues" evidence="4">
    <location>
        <begin position="170"/>
        <end position="210"/>
    </location>
</feature>
<dbReference type="SUPFAM" id="SSF55729">
    <property type="entry name" value="Acyl-CoA N-acyltransferases (Nat)"/>
    <property type="match status" value="1"/>
</dbReference>
<dbReference type="GO" id="GO:1990190">
    <property type="term" value="F:protein-N-terminal-glutamate acetyltransferase activity"/>
    <property type="evidence" value="ECO:0007669"/>
    <property type="project" value="TreeGrafter"/>
</dbReference>
<dbReference type="InterPro" id="IPR016181">
    <property type="entry name" value="Acyl_CoA_acyltransferase"/>
</dbReference>
<proteinExistence type="inferred from homology"/>
<comment type="caution">
    <text evidence="6">The sequence shown here is derived from an EMBL/GenBank/DDBJ whole genome shotgun (WGS) entry which is preliminary data.</text>
</comment>
<gene>
    <name evidence="6" type="ORF">AKO1_010020</name>
    <name evidence="7" type="ORF">AKO1_014195</name>
</gene>
<organism evidence="6 8">
    <name type="scientific">Acrasis kona</name>
    <dbReference type="NCBI Taxonomy" id="1008807"/>
    <lineage>
        <taxon>Eukaryota</taxon>
        <taxon>Discoba</taxon>
        <taxon>Heterolobosea</taxon>
        <taxon>Tetramitia</taxon>
        <taxon>Eutetramitia</taxon>
        <taxon>Acrasidae</taxon>
        <taxon>Acrasis</taxon>
    </lineage>
</organism>
<evidence type="ECO:0000259" key="5">
    <source>
        <dbReference type="PROSITE" id="PS51186"/>
    </source>
</evidence>
<keyword evidence="2" id="KW-0012">Acyltransferase</keyword>
<evidence type="ECO:0000256" key="3">
    <source>
        <dbReference type="ARBA" id="ARBA00025786"/>
    </source>
</evidence>
<dbReference type="Pfam" id="PF00583">
    <property type="entry name" value="Acetyltransf_1"/>
    <property type="match status" value="1"/>
</dbReference>
<dbReference type="Gene3D" id="3.40.630.30">
    <property type="match status" value="1"/>
</dbReference>
<evidence type="ECO:0000256" key="2">
    <source>
        <dbReference type="ARBA" id="ARBA00023315"/>
    </source>
</evidence>
<feature type="domain" description="N-acetyltransferase" evidence="5">
    <location>
        <begin position="1"/>
        <end position="154"/>
    </location>
</feature>
<keyword evidence="1" id="KW-0808">Transferase</keyword>
<dbReference type="PANTHER" id="PTHR23091">
    <property type="entry name" value="N-TERMINAL ACETYLTRANSFERASE"/>
    <property type="match status" value="1"/>
</dbReference>
<evidence type="ECO:0000313" key="8">
    <source>
        <dbReference type="Proteomes" id="UP001431209"/>
    </source>
</evidence>
<evidence type="ECO:0000313" key="6">
    <source>
        <dbReference type="EMBL" id="KAL0481576.1"/>
    </source>
</evidence>
<dbReference type="PROSITE" id="PS51186">
    <property type="entry name" value="GNAT"/>
    <property type="match status" value="1"/>
</dbReference>
<name>A0AAW2YXB4_9EUKA</name>
<keyword evidence="8" id="KW-1185">Reference proteome</keyword>
<dbReference type="GO" id="GO:1990189">
    <property type="term" value="F:protein N-terminal-serine acetyltransferase activity"/>
    <property type="evidence" value="ECO:0007669"/>
    <property type="project" value="TreeGrafter"/>
</dbReference>
<reference evidence="6 8" key="1">
    <citation type="submission" date="2024-03" db="EMBL/GenBank/DDBJ databases">
        <title>The Acrasis kona genome and developmental transcriptomes reveal deep origins of eukaryotic multicellular pathways.</title>
        <authorList>
            <person name="Sheikh S."/>
            <person name="Fu C.-J."/>
            <person name="Brown M.W."/>
            <person name="Baldauf S.L."/>
        </authorList>
    </citation>
    <scope>NUCLEOTIDE SEQUENCE [LARGE SCALE GENOMIC DNA]</scope>
    <source>
        <strain evidence="6 8">ATCC MYA-3509</strain>
    </source>
</reference>
<dbReference type="AlphaFoldDB" id="A0AAW2YXB4"/>
<dbReference type="FunFam" id="3.40.630.30:FF:000037">
    <property type="entry name" value="N-alpha-acetyltransferase daf-31-like"/>
    <property type="match status" value="1"/>
</dbReference>
<comment type="similarity">
    <text evidence="3">Belongs to the acetyltransferase family. ARD1 subfamily.</text>
</comment>
<evidence type="ECO:0000313" key="7">
    <source>
        <dbReference type="EMBL" id="KAL0482908.1"/>
    </source>
</evidence>
<dbReference type="Proteomes" id="UP001431209">
    <property type="component" value="Unassembled WGS sequence"/>
</dbReference>
<dbReference type="EMBL" id="JAOPGA020000904">
    <property type="protein sequence ID" value="KAL0482908.1"/>
    <property type="molecule type" value="Genomic_DNA"/>
</dbReference>
<dbReference type="EMBL" id="JAOPGA020000775">
    <property type="protein sequence ID" value="KAL0481576.1"/>
    <property type="molecule type" value="Genomic_DNA"/>
</dbReference>
<protein>
    <submittedName>
        <fullName evidence="6">N-alpha-acetyltransferase</fullName>
    </submittedName>
</protein>
<dbReference type="GO" id="GO:0031415">
    <property type="term" value="C:NatA complex"/>
    <property type="evidence" value="ECO:0007669"/>
    <property type="project" value="InterPro"/>
</dbReference>
<evidence type="ECO:0000256" key="4">
    <source>
        <dbReference type="SAM" id="MobiDB-lite"/>
    </source>
</evidence>
<dbReference type="CDD" id="cd04301">
    <property type="entry name" value="NAT_SF"/>
    <property type="match status" value="1"/>
</dbReference>
<feature type="region of interest" description="Disordered" evidence="4">
    <location>
        <begin position="160"/>
        <end position="219"/>
    </location>
</feature>
<dbReference type="InterPro" id="IPR045047">
    <property type="entry name" value="Ard1-like"/>
</dbReference>
<sequence>MNIRRATIDDLFSMQNCNLSCLPENYQMKYYMYHILSWPQLLYVAEDDPGHVVGYVLSKMEEDSVNTDNPHGHITSLAVLRSQRKLGLAASLMNQAQRSMEDSFASNYVSLHVRKSNTAAIHLYRETLGFKVHDIEEKYYADDEDALDMRKILKHGVGKEKHIFKKGKPKAAEPEPEKKESNSKKKGKKEKEPAPKVEEEKKDKEVDGDKKKKKKKNKK</sequence>